<comment type="subcellular location">
    <subcellularLocation>
        <location evidence="1 8">Cell membrane</location>
        <topology evidence="1 8">Multi-pass membrane protein</topology>
    </subcellularLocation>
</comment>
<comment type="caution">
    <text evidence="8">Lacks conserved residue(s) required for the propagation of feature annotation.</text>
</comment>
<dbReference type="PANTHER" id="PTHR43470:SF3">
    <property type="entry name" value="PHOSPHATE TRANSPORT SYSTEM PERMEASE PROTEIN PSTA-RELATED"/>
    <property type="match status" value="1"/>
</dbReference>
<proteinExistence type="inferred from homology"/>
<keyword evidence="3" id="KW-0813">Transport</keyword>
<name>A0A413RA86_9FIRM</name>
<dbReference type="RefSeq" id="WP_117969796.1">
    <property type="nucleotide sequence ID" value="NZ_CAUBDO010000004.1"/>
</dbReference>
<comment type="caution">
    <text evidence="10">The sequence shown here is derived from an EMBL/GenBank/DDBJ whole genome shotgun (WGS) entry which is preliminary data.</text>
</comment>
<dbReference type="InterPro" id="IPR005672">
    <property type="entry name" value="Phosphate_PstA"/>
</dbReference>
<feature type="transmembrane region" description="Helical" evidence="8">
    <location>
        <begin position="31"/>
        <end position="57"/>
    </location>
</feature>
<sequence>MEKEVKAVGIKAPIVKTNSKLKEYLRKPGSLIMLILIMLAAAITVGIMVYLVTYIVIRGVPYINADLFAWKYNSDNVSMTPAIINTIIIVAMTLIISVPIGVAAAIYLVEYAKRGSKLVKIIRVTTETLAGIPSIVFGLFGFLAFVLALHWGYSLIAGVLTLAIMVLPTIIRTTEEALIAVPDSFREGSFGLGAGKLRTIFVIVLPAAVPGILSGVILAIGRIVGESAALIFTAGSVAAVPWGSGKFFLSSTRTLAVHMYCLLSEGLYTNQAYATAVILLIIILIINGLSGILANKIGKENK</sequence>
<evidence type="ECO:0000313" key="11">
    <source>
        <dbReference type="Proteomes" id="UP000284779"/>
    </source>
</evidence>
<keyword evidence="6 8" id="KW-1133">Transmembrane helix</keyword>
<dbReference type="PROSITE" id="PS50928">
    <property type="entry name" value="ABC_TM1"/>
    <property type="match status" value="1"/>
</dbReference>
<keyword evidence="7 8" id="KW-0472">Membrane</keyword>
<dbReference type="EMBL" id="QSFD01000003">
    <property type="protein sequence ID" value="RHA19438.1"/>
    <property type="molecule type" value="Genomic_DNA"/>
</dbReference>
<dbReference type="InterPro" id="IPR035906">
    <property type="entry name" value="MetI-like_sf"/>
</dbReference>
<comment type="similarity">
    <text evidence="2 8">Belongs to the binding-protein-dependent transport system permease family. CysTW subfamily.</text>
</comment>
<keyword evidence="11" id="KW-1185">Reference proteome</keyword>
<evidence type="ECO:0000256" key="2">
    <source>
        <dbReference type="ARBA" id="ARBA00007069"/>
    </source>
</evidence>
<keyword evidence="4 8" id="KW-1003">Cell membrane</keyword>
<dbReference type="Proteomes" id="UP000284779">
    <property type="component" value="Unassembled WGS sequence"/>
</dbReference>
<feature type="transmembrane region" description="Helical" evidence="8">
    <location>
        <begin position="200"/>
        <end position="220"/>
    </location>
</feature>
<reference evidence="10 11" key="1">
    <citation type="submission" date="2018-08" db="EMBL/GenBank/DDBJ databases">
        <title>A genome reference for cultivated species of the human gut microbiota.</title>
        <authorList>
            <person name="Zou Y."/>
            <person name="Xue W."/>
            <person name="Luo G."/>
        </authorList>
    </citation>
    <scope>NUCLEOTIDE SEQUENCE [LARGE SCALE GENOMIC DNA]</scope>
    <source>
        <strain evidence="10 11">AM44-11BH</strain>
    </source>
</reference>
<gene>
    <name evidence="10" type="primary">pstA</name>
    <name evidence="10" type="ORF">DW944_03570</name>
</gene>
<dbReference type="NCBIfam" id="TIGR00974">
    <property type="entry name" value="3a0107s02c"/>
    <property type="match status" value="1"/>
</dbReference>
<feature type="transmembrane region" description="Helical" evidence="8">
    <location>
        <begin position="121"/>
        <end position="145"/>
    </location>
</feature>
<protein>
    <recommendedName>
        <fullName evidence="8">Phosphate transport system permease protein PstA</fullName>
    </recommendedName>
</protein>
<keyword evidence="5 8" id="KW-0812">Transmembrane</keyword>
<dbReference type="SUPFAM" id="SSF161098">
    <property type="entry name" value="MetI-like"/>
    <property type="match status" value="1"/>
</dbReference>
<evidence type="ECO:0000259" key="9">
    <source>
        <dbReference type="PROSITE" id="PS50928"/>
    </source>
</evidence>
<dbReference type="Gene3D" id="1.10.3720.10">
    <property type="entry name" value="MetI-like"/>
    <property type="match status" value="1"/>
</dbReference>
<dbReference type="AlphaFoldDB" id="A0A413RA86"/>
<evidence type="ECO:0000313" key="10">
    <source>
        <dbReference type="EMBL" id="RHA19438.1"/>
    </source>
</evidence>
<dbReference type="CDD" id="cd06261">
    <property type="entry name" value="TM_PBP2"/>
    <property type="match status" value="1"/>
</dbReference>
<dbReference type="GO" id="GO:0035435">
    <property type="term" value="P:phosphate ion transmembrane transport"/>
    <property type="evidence" value="ECO:0007669"/>
    <property type="project" value="InterPro"/>
</dbReference>
<dbReference type="InterPro" id="IPR000515">
    <property type="entry name" value="MetI-like"/>
</dbReference>
<evidence type="ECO:0000256" key="6">
    <source>
        <dbReference type="ARBA" id="ARBA00022989"/>
    </source>
</evidence>
<evidence type="ECO:0000256" key="3">
    <source>
        <dbReference type="ARBA" id="ARBA00022448"/>
    </source>
</evidence>
<feature type="transmembrane region" description="Helical" evidence="8">
    <location>
        <begin position="82"/>
        <end position="109"/>
    </location>
</feature>
<evidence type="ECO:0000256" key="1">
    <source>
        <dbReference type="ARBA" id="ARBA00004651"/>
    </source>
</evidence>
<evidence type="ECO:0000256" key="4">
    <source>
        <dbReference type="ARBA" id="ARBA00022475"/>
    </source>
</evidence>
<organism evidence="10 11">
    <name type="scientific">Eubacterium ventriosum</name>
    <dbReference type="NCBI Taxonomy" id="39496"/>
    <lineage>
        <taxon>Bacteria</taxon>
        <taxon>Bacillati</taxon>
        <taxon>Bacillota</taxon>
        <taxon>Clostridia</taxon>
        <taxon>Eubacteriales</taxon>
        <taxon>Eubacteriaceae</taxon>
        <taxon>Eubacterium</taxon>
    </lineage>
</organism>
<dbReference type="Pfam" id="PF00528">
    <property type="entry name" value="BPD_transp_1"/>
    <property type="match status" value="1"/>
</dbReference>
<evidence type="ECO:0000256" key="8">
    <source>
        <dbReference type="RuleBase" id="RU363043"/>
    </source>
</evidence>
<dbReference type="PANTHER" id="PTHR43470">
    <property type="entry name" value="PHOSPHATE TRANSPORT SYSTEM PERMEASE PROTEIN PSTA-RELATED"/>
    <property type="match status" value="1"/>
</dbReference>
<feature type="transmembrane region" description="Helical" evidence="8">
    <location>
        <begin position="272"/>
        <end position="294"/>
    </location>
</feature>
<evidence type="ECO:0000256" key="5">
    <source>
        <dbReference type="ARBA" id="ARBA00022692"/>
    </source>
</evidence>
<feature type="domain" description="ABC transmembrane type-1" evidence="9">
    <location>
        <begin position="83"/>
        <end position="290"/>
    </location>
</feature>
<evidence type="ECO:0000256" key="7">
    <source>
        <dbReference type="ARBA" id="ARBA00023136"/>
    </source>
</evidence>
<dbReference type="GO" id="GO:0005886">
    <property type="term" value="C:plasma membrane"/>
    <property type="evidence" value="ECO:0007669"/>
    <property type="project" value="UniProtKB-SubCell"/>
</dbReference>
<accession>A0A413RA86</accession>
<dbReference type="GO" id="GO:0005315">
    <property type="term" value="F:phosphate transmembrane transporter activity"/>
    <property type="evidence" value="ECO:0007669"/>
    <property type="project" value="InterPro"/>
</dbReference>